<comment type="similarity">
    <text evidence="1 7">Belongs to the DeoC/FbaB aldolase family. DeoC type 1 subfamily.</text>
</comment>
<evidence type="ECO:0000313" key="9">
    <source>
        <dbReference type="Proteomes" id="UP000886890"/>
    </source>
</evidence>
<dbReference type="PIRSF" id="PIRSF001357">
    <property type="entry name" value="DeoC"/>
    <property type="match status" value="1"/>
</dbReference>
<dbReference type="SMART" id="SM01133">
    <property type="entry name" value="DeoC"/>
    <property type="match status" value="1"/>
</dbReference>
<dbReference type="Gene3D" id="3.20.20.70">
    <property type="entry name" value="Aldolase class I"/>
    <property type="match status" value="1"/>
</dbReference>
<comment type="subcellular location">
    <subcellularLocation>
        <location evidence="7">Cytoplasm</location>
    </subcellularLocation>
</comment>
<dbReference type="GO" id="GO:0004139">
    <property type="term" value="F:deoxyribose-phosphate aldolase activity"/>
    <property type="evidence" value="ECO:0007669"/>
    <property type="project" value="UniProtKB-UniRule"/>
</dbReference>
<dbReference type="AlphaFoldDB" id="A0A9D2BHU8"/>
<sequence>MNAADLLSHVDHTLLKATAAWEEIEKLCEEAVRYKTASVCIPPSYVKRVKDAYGGKLVICTVVGFPLGYSVTQAKLAETRQALEDGAEEIDMVINLTDVKNGRFDCVEEEIRCLKQEAGERILKVIVETCYLTEEEKIKLCGCVTRAGADYIKTSTGFGTRGAELSDILLFRRHIGENVRIKAAGGIRSVQDMEAFLEAGADRLGTSGGVALLREAGLIGQKING</sequence>
<reference evidence="8" key="1">
    <citation type="journal article" date="2021" name="PeerJ">
        <title>Extensive microbial diversity within the chicken gut microbiome revealed by metagenomics and culture.</title>
        <authorList>
            <person name="Gilroy R."/>
            <person name="Ravi A."/>
            <person name="Getino M."/>
            <person name="Pursley I."/>
            <person name="Horton D.L."/>
            <person name="Alikhan N.F."/>
            <person name="Baker D."/>
            <person name="Gharbi K."/>
            <person name="Hall N."/>
            <person name="Watson M."/>
            <person name="Adriaenssens E.M."/>
            <person name="Foster-Nyarko E."/>
            <person name="Jarju S."/>
            <person name="Secka A."/>
            <person name="Antonio M."/>
            <person name="Oren A."/>
            <person name="Chaudhuri R.R."/>
            <person name="La Ragione R."/>
            <person name="Hildebrand F."/>
            <person name="Pallen M.J."/>
        </authorList>
    </citation>
    <scope>NUCLEOTIDE SEQUENCE</scope>
    <source>
        <strain evidence="8">CHK183-1962</strain>
    </source>
</reference>
<dbReference type="GO" id="GO:0006018">
    <property type="term" value="P:2-deoxyribose 1-phosphate catabolic process"/>
    <property type="evidence" value="ECO:0007669"/>
    <property type="project" value="UniProtKB-UniRule"/>
</dbReference>
<evidence type="ECO:0000256" key="2">
    <source>
        <dbReference type="ARBA" id="ARBA00022490"/>
    </source>
</evidence>
<organism evidence="8 9">
    <name type="scientific">Candidatus Fusicatenibacter merdavium</name>
    <dbReference type="NCBI Taxonomy" id="2838600"/>
    <lineage>
        <taxon>Bacteria</taxon>
        <taxon>Bacillati</taxon>
        <taxon>Bacillota</taxon>
        <taxon>Clostridia</taxon>
        <taxon>Lachnospirales</taxon>
        <taxon>Lachnospiraceae</taxon>
        <taxon>Fusicatenibacter</taxon>
    </lineage>
</organism>
<protein>
    <recommendedName>
        <fullName evidence="7">Deoxyribose-phosphate aldolase</fullName>
        <shortName evidence="7">DERA</shortName>
        <ecNumber evidence="7">4.1.2.4</ecNumber>
    </recommendedName>
    <alternativeName>
        <fullName evidence="7">2-deoxy-D-ribose 5-phosphate aldolase</fullName>
    </alternativeName>
    <alternativeName>
        <fullName evidence="7">Phosphodeoxyriboaldolase</fullName>
        <shortName evidence="7">Deoxyriboaldolase</shortName>
    </alternativeName>
</protein>
<dbReference type="InterPro" id="IPR013785">
    <property type="entry name" value="Aldolase_TIM"/>
</dbReference>
<dbReference type="GO" id="GO:0016052">
    <property type="term" value="P:carbohydrate catabolic process"/>
    <property type="evidence" value="ECO:0007669"/>
    <property type="project" value="TreeGrafter"/>
</dbReference>
<evidence type="ECO:0000256" key="4">
    <source>
        <dbReference type="ARBA" id="ARBA00023270"/>
    </source>
</evidence>
<proteinExistence type="inferred from homology"/>
<comment type="catalytic activity">
    <reaction evidence="5 7">
        <text>2-deoxy-D-ribose 5-phosphate = D-glyceraldehyde 3-phosphate + acetaldehyde</text>
        <dbReference type="Rhea" id="RHEA:12821"/>
        <dbReference type="ChEBI" id="CHEBI:15343"/>
        <dbReference type="ChEBI" id="CHEBI:59776"/>
        <dbReference type="ChEBI" id="CHEBI:62877"/>
        <dbReference type="EC" id="4.1.2.4"/>
    </reaction>
</comment>
<dbReference type="InterPro" id="IPR002915">
    <property type="entry name" value="DeoC/FbaB/LacD_aldolase"/>
</dbReference>
<evidence type="ECO:0000256" key="3">
    <source>
        <dbReference type="ARBA" id="ARBA00023239"/>
    </source>
</evidence>
<dbReference type="GO" id="GO:0005737">
    <property type="term" value="C:cytoplasm"/>
    <property type="evidence" value="ECO:0007669"/>
    <property type="project" value="UniProtKB-SubCell"/>
</dbReference>
<evidence type="ECO:0000256" key="5">
    <source>
        <dbReference type="ARBA" id="ARBA00048791"/>
    </source>
</evidence>
<keyword evidence="4 7" id="KW-0704">Schiff base</keyword>
<dbReference type="EC" id="4.1.2.4" evidence="7"/>
<dbReference type="InterPro" id="IPR028581">
    <property type="entry name" value="DeoC_typeI"/>
</dbReference>
<dbReference type="Pfam" id="PF01791">
    <property type="entry name" value="DeoC"/>
    <property type="match status" value="1"/>
</dbReference>
<evidence type="ECO:0000256" key="7">
    <source>
        <dbReference type="HAMAP-Rule" id="MF_00114"/>
    </source>
</evidence>
<dbReference type="PANTHER" id="PTHR10889">
    <property type="entry name" value="DEOXYRIBOSE-PHOSPHATE ALDOLASE"/>
    <property type="match status" value="1"/>
</dbReference>
<comment type="function">
    <text evidence="6 7">Catalyzes a reversible aldol reaction between acetaldehyde and D-glyceraldehyde 3-phosphate to generate 2-deoxy-D-ribose 5-phosphate.</text>
</comment>
<keyword evidence="3 7" id="KW-0456">Lyase</keyword>
<evidence type="ECO:0000313" key="8">
    <source>
        <dbReference type="EMBL" id="HIX76736.1"/>
    </source>
</evidence>
<dbReference type="Proteomes" id="UP000886890">
    <property type="component" value="Unassembled WGS sequence"/>
</dbReference>
<reference evidence="8" key="2">
    <citation type="submission" date="2021-04" db="EMBL/GenBank/DDBJ databases">
        <authorList>
            <person name="Gilroy R."/>
        </authorList>
    </citation>
    <scope>NUCLEOTIDE SEQUENCE</scope>
    <source>
        <strain evidence="8">CHK183-1962</strain>
    </source>
</reference>
<dbReference type="HAMAP" id="MF_00114">
    <property type="entry name" value="DeoC_type1"/>
    <property type="match status" value="1"/>
</dbReference>
<comment type="caution">
    <text evidence="8">The sequence shown here is derived from an EMBL/GenBank/DDBJ whole genome shotgun (WGS) entry which is preliminary data.</text>
</comment>
<evidence type="ECO:0000256" key="1">
    <source>
        <dbReference type="ARBA" id="ARBA00010936"/>
    </source>
</evidence>
<gene>
    <name evidence="7 8" type="primary">deoC</name>
    <name evidence="8" type="ORF">H9734_03955</name>
</gene>
<evidence type="ECO:0000256" key="6">
    <source>
        <dbReference type="ARBA" id="ARBA00056337"/>
    </source>
</evidence>
<accession>A0A9D2BHU8</accession>
<keyword evidence="2 7" id="KW-0963">Cytoplasm</keyword>
<feature type="active site" description="Proton donor/acceptor" evidence="7">
    <location>
        <position position="91"/>
    </location>
</feature>
<name>A0A9D2BHU8_9FIRM</name>
<feature type="active site" description="Schiff-base intermediate with acetaldehyde" evidence="7">
    <location>
        <position position="153"/>
    </location>
</feature>
<dbReference type="PANTHER" id="PTHR10889:SF1">
    <property type="entry name" value="DEOXYRIBOSE-PHOSPHATE ALDOLASE"/>
    <property type="match status" value="1"/>
</dbReference>
<dbReference type="EMBL" id="DXEK01000064">
    <property type="protein sequence ID" value="HIX76736.1"/>
    <property type="molecule type" value="Genomic_DNA"/>
</dbReference>
<dbReference type="GO" id="GO:0009264">
    <property type="term" value="P:deoxyribonucleotide catabolic process"/>
    <property type="evidence" value="ECO:0007669"/>
    <property type="project" value="UniProtKB-UniRule"/>
</dbReference>
<dbReference type="FunFam" id="3.20.20.70:FF:000044">
    <property type="entry name" value="Deoxyribose-phosphate aldolase"/>
    <property type="match status" value="1"/>
</dbReference>
<dbReference type="CDD" id="cd00959">
    <property type="entry name" value="DeoC"/>
    <property type="match status" value="1"/>
</dbReference>
<dbReference type="InterPro" id="IPR011343">
    <property type="entry name" value="DeoC"/>
</dbReference>
<comment type="pathway">
    <text evidence="7">Carbohydrate degradation; 2-deoxy-D-ribose 1-phosphate degradation; D-glyceraldehyde 3-phosphate and acetaldehyde from 2-deoxy-alpha-D-ribose 1-phosphate: step 2/2.</text>
</comment>
<dbReference type="SUPFAM" id="SSF51569">
    <property type="entry name" value="Aldolase"/>
    <property type="match status" value="1"/>
</dbReference>
<dbReference type="NCBIfam" id="TIGR00126">
    <property type="entry name" value="deoC"/>
    <property type="match status" value="1"/>
</dbReference>
<feature type="active site" description="Proton donor/acceptor" evidence="7">
    <location>
        <position position="182"/>
    </location>
</feature>